<keyword evidence="3" id="KW-1185">Reference proteome</keyword>
<name>A0A9Q1APS5_9SAUR</name>
<reference evidence="2" key="1">
    <citation type="journal article" date="2023" name="DNA Res.">
        <title>Chromosome-level genome assembly of Phrynocephalus forsythii using third-generation DNA sequencing and Hi-C analysis.</title>
        <authorList>
            <person name="Qi Y."/>
            <person name="Zhao W."/>
            <person name="Zhao Y."/>
            <person name="Niu C."/>
            <person name="Cao S."/>
            <person name="Zhang Y."/>
        </authorList>
    </citation>
    <scope>NUCLEOTIDE SEQUENCE</scope>
    <source>
        <tissue evidence="2">Muscle</tissue>
    </source>
</reference>
<dbReference type="AlphaFoldDB" id="A0A9Q1APS5"/>
<accession>A0A9Q1APS5</accession>
<comment type="caution">
    <text evidence="2">The sequence shown here is derived from an EMBL/GenBank/DDBJ whole genome shotgun (WGS) entry which is preliminary data.</text>
</comment>
<evidence type="ECO:0000313" key="2">
    <source>
        <dbReference type="EMBL" id="KAJ7303211.1"/>
    </source>
</evidence>
<proteinExistence type="predicted"/>
<evidence type="ECO:0000256" key="1">
    <source>
        <dbReference type="SAM" id="MobiDB-lite"/>
    </source>
</evidence>
<protein>
    <submittedName>
        <fullName evidence="2">Uncharacterized protein</fullName>
    </submittedName>
</protein>
<dbReference type="EMBL" id="JAPFRF010000024">
    <property type="protein sequence ID" value="KAJ7303211.1"/>
    <property type="molecule type" value="Genomic_DNA"/>
</dbReference>
<sequence length="155" mass="16926">MAAEPGVSAGLGLRFQSAMEDVVPPPIGREDPSWEGPCKTRPGNNSRDNEGPPRHNGDLSERLPALNPSSGSAQPLIPVLWDNPRWLMASTEKVVYEEVPENHLEAEPAPSEAGQKAILAEVKQEIKVIADRVGDAPSTETGSRAWEVERWWSLE</sequence>
<dbReference type="Proteomes" id="UP001142489">
    <property type="component" value="Unassembled WGS sequence"/>
</dbReference>
<gene>
    <name evidence="2" type="ORF">JRQ81_012146</name>
</gene>
<organism evidence="2 3">
    <name type="scientific">Phrynocephalus forsythii</name>
    <dbReference type="NCBI Taxonomy" id="171643"/>
    <lineage>
        <taxon>Eukaryota</taxon>
        <taxon>Metazoa</taxon>
        <taxon>Chordata</taxon>
        <taxon>Craniata</taxon>
        <taxon>Vertebrata</taxon>
        <taxon>Euteleostomi</taxon>
        <taxon>Lepidosauria</taxon>
        <taxon>Squamata</taxon>
        <taxon>Bifurcata</taxon>
        <taxon>Unidentata</taxon>
        <taxon>Episquamata</taxon>
        <taxon>Toxicofera</taxon>
        <taxon>Iguania</taxon>
        <taxon>Acrodonta</taxon>
        <taxon>Agamidae</taxon>
        <taxon>Agaminae</taxon>
        <taxon>Phrynocephalus</taxon>
    </lineage>
</organism>
<evidence type="ECO:0000313" key="3">
    <source>
        <dbReference type="Proteomes" id="UP001142489"/>
    </source>
</evidence>
<feature type="compositionally biased region" description="Basic and acidic residues" evidence="1">
    <location>
        <begin position="47"/>
        <end position="61"/>
    </location>
</feature>
<feature type="region of interest" description="Disordered" evidence="1">
    <location>
        <begin position="1"/>
        <end position="75"/>
    </location>
</feature>